<gene>
    <name evidence="1" type="ORF">CDAR_485261</name>
</gene>
<dbReference type="EMBL" id="BPLQ01002577">
    <property type="protein sequence ID" value="GIX94174.1"/>
    <property type="molecule type" value="Genomic_DNA"/>
</dbReference>
<evidence type="ECO:0000313" key="2">
    <source>
        <dbReference type="Proteomes" id="UP001054837"/>
    </source>
</evidence>
<protein>
    <submittedName>
        <fullName evidence="1">Uncharacterized protein</fullName>
    </submittedName>
</protein>
<sequence length="195" mass="21251">MQEPTAIQITMACRPVIATNIINIRGFIILGNEIFSLVLPACKRGPFSFSFRGKSAKGKALSLKRLIRGKILVGGKGKGLSFGGKGTSPIKDAAATLHLCKRQQHYEILGGDRGGMAQEVGARMHKGSDSSPSLWWRRVIARNLPSLSRTSEIVVSRRTGILRYLMRRAASAALINVNYSRHCDDCGTMQEPTAI</sequence>
<comment type="caution">
    <text evidence="1">The sequence shown here is derived from an EMBL/GenBank/DDBJ whole genome shotgun (WGS) entry which is preliminary data.</text>
</comment>
<name>A0AAV4PC29_9ARAC</name>
<accession>A0AAV4PC29</accession>
<proteinExistence type="predicted"/>
<reference evidence="1 2" key="1">
    <citation type="submission" date="2021-06" db="EMBL/GenBank/DDBJ databases">
        <title>Caerostris darwini draft genome.</title>
        <authorList>
            <person name="Kono N."/>
            <person name="Arakawa K."/>
        </authorList>
    </citation>
    <scope>NUCLEOTIDE SEQUENCE [LARGE SCALE GENOMIC DNA]</scope>
</reference>
<dbReference type="Proteomes" id="UP001054837">
    <property type="component" value="Unassembled WGS sequence"/>
</dbReference>
<dbReference type="AlphaFoldDB" id="A0AAV4PC29"/>
<organism evidence="1 2">
    <name type="scientific">Caerostris darwini</name>
    <dbReference type="NCBI Taxonomy" id="1538125"/>
    <lineage>
        <taxon>Eukaryota</taxon>
        <taxon>Metazoa</taxon>
        <taxon>Ecdysozoa</taxon>
        <taxon>Arthropoda</taxon>
        <taxon>Chelicerata</taxon>
        <taxon>Arachnida</taxon>
        <taxon>Araneae</taxon>
        <taxon>Araneomorphae</taxon>
        <taxon>Entelegynae</taxon>
        <taxon>Araneoidea</taxon>
        <taxon>Araneidae</taxon>
        <taxon>Caerostris</taxon>
    </lineage>
</organism>
<keyword evidence="2" id="KW-1185">Reference proteome</keyword>
<evidence type="ECO:0000313" key="1">
    <source>
        <dbReference type="EMBL" id="GIX94174.1"/>
    </source>
</evidence>